<feature type="transmembrane region" description="Helical" evidence="7">
    <location>
        <begin position="476"/>
        <end position="496"/>
    </location>
</feature>
<dbReference type="Proteomes" id="UP000006906">
    <property type="component" value="Chromosome 1"/>
</dbReference>
<dbReference type="KEGG" id="cre:CHLRE_01g044450v5"/>
<dbReference type="Gene3D" id="1.20.1540.10">
    <property type="entry name" value="Rhomboid-like"/>
    <property type="match status" value="1"/>
</dbReference>
<dbReference type="InterPro" id="IPR022764">
    <property type="entry name" value="Peptidase_S54_rhomboid_dom"/>
</dbReference>
<keyword evidence="10" id="KW-1185">Reference proteome</keyword>
<dbReference type="SUPFAM" id="SSF144091">
    <property type="entry name" value="Rhomboid-like"/>
    <property type="match status" value="1"/>
</dbReference>
<reference evidence="9 10" key="1">
    <citation type="journal article" date="2007" name="Science">
        <title>The Chlamydomonas genome reveals the evolution of key animal and plant functions.</title>
        <authorList>
            <person name="Merchant S.S."/>
            <person name="Prochnik S.E."/>
            <person name="Vallon O."/>
            <person name="Harris E.H."/>
            <person name="Karpowicz S.J."/>
            <person name="Witman G.B."/>
            <person name="Terry A."/>
            <person name="Salamov A."/>
            <person name="Fritz-Laylin L.K."/>
            <person name="Marechal-Drouard L."/>
            <person name="Marshall W.F."/>
            <person name="Qu L.H."/>
            <person name="Nelson D.R."/>
            <person name="Sanderfoot A.A."/>
            <person name="Spalding M.H."/>
            <person name="Kapitonov V.V."/>
            <person name="Ren Q."/>
            <person name="Ferris P."/>
            <person name="Lindquist E."/>
            <person name="Shapiro H."/>
            <person name="Lucas S.M."/>
            <person name="Grimwood J."/>
            <person name="Schmutz J."/>
            <person name="Cardol P."/>
            <person name="Cerutti H."/>
            <person name="Chanfreau G."/>
            <person name="Chen C.L."/>
            <person name="Cognat V."/>
            <person name="Croft M.T."/>
            <person name="Dent R."/>
            <person name="Dutcher S."/>
            <person name="Fernandez E."/>
            <person name="Fukuzawa H."/>
            <person name="Gonzalez-Ballester D."/>
            <person name="Gonzalez-Halphen D."/>
            <person name="Hallmann A."/>
            <person name="Hanikenne M."/>
            <person name="Hippler M."/>
            <person name="Inwood W."/>
            <person name="Jabbari K."/>
            <person name="Kalanon M."/>
            <person name="Kuras R."/>
            <person name="Lefebvre P.A."/>
            <person name="Lemaire S.D."/>
            <person name="Lobanov A.V."/>
            <person name="Lohr M."/>
            <person name="Manuell A."/>
            <person name="Meier I."/>
            <person name="Mets L."/>
            <person name="Mittag M."/>
            <person name="Mittelmeier T."/>
            <person name="Moroney J.V."/>
            <person name="Moseley J."/>
            <person name="Napoli C."/>
            <person name="Nedelcu A.M."/>
            <person name="Niyogi K."/>
            <person name="Novoselov S.V."/>
            <person name="Paulsen I.T."/>
            <person name="Pazour G."/>
            <person name="Purton S."/>
            <person name="Ral J.P."/>
            <person name="Riano-Pachon D.M."/>
            <person name="Riekhof W."/>
            <person name="Rymarquis L."/>
            <person name="Schroda M."/>
            <person name="Stern D."/>
            <person name="Umen J."/>
            <person name="Willows R."/>
            <person name="Wilson N."/>
            <person name="Zimmer S.L."/>
            <person name="Allmer J."/>
            <person name="Balk J."/>
            <person name="Bisova K."/>
            <person name="Chen C.J."/>
            <person name="Elias M."/>
            <person name="Gendler K."/>
            <person name="Hauser C."/>
            <person name="Lamb M.R."/>
            <person name="Ledford H."/>
            <person name="Long J.C."/>
            <person name="Minagawa J."/>
            <person name="Page M.D."/>
            <person name="Pan J."/>
            <person name="Pootakham W."/>
            <person name="Roje S."/>
            <person name="Rose A."/>
            <person name="Stahlberg E."/>
            <person name="Terauchi A.M."/>
            <person name="Yang P."/>
            <person name="Ball S."/>
            <person name="Bowler C."/>
            <person name="Dieckmann C.L."/>
            <person name="Gladyshev V.N."/>
            <person name="Green P."/>
            <person name="Jorgensen R."/>
            <person name="Mayfield S."/>
            <person name="Mueller-Roeber B."/>
            <person name="Rajamani S."/>
            <person name="Sayre R.T."/>
            <person name="Brokstein P."/>
            <person name="Dubchak I."/>
            <person name="Goodstein D."/>
            <person name="Hornick L."/>
            <person name="Huang Y.W."/>
            <person name="Jhaveri J."/>
            <person name="Luo Y."/>
            <person name="Martinez D."/>
            <person name="Ngau W.C."/>
            <person name="Otillar B."/>
            <person name="Poliakov A."/>
            <person name="Porter A."/>
            <person name="Szajkowski L."/>
            <person name="Werner G."/>
            <person name="Zhou K."/>
            <person name="Grigoriev I.V."/>
            <person name="Rokhsar D.S."/>
            <person name="Grossman A.R."/>
        </authorList>
    </citation>
    <scope>NUCLEOTIDE SEQUENCE [LARGE SCALE GENOMIC DNA]</scope>
    <source>
        <strain evidence="10">CC-503</strain>
    </source>
</reference>
<dbReference type="Gramene" id="PNW88786">
    <property type="protein sequence ID" value="PNW88786"/>
    <property type="gene ID" value="CHLRE_01g044450v5"/>
</dbReference>
<dbReference type="OMA" id="LLCITAW"/>
<feature type="transmembrane region" description="Helical" evidence="7">
    <location>
        <begin position="376"/>
        <end position="398"/>
    </location>
</feature>
<dbReference type="InParanoid" id="A0A2K3E7M0"/>
<feature type="compositionally biased region" description="Low complexity" evidence="6">
    <location>
        <begin position="58"/>
        <end position="74"/>
    </location>
</feature>
<dbReference type="RefSeq" id="XP_001689714.2">
    <property type="nucleotide sequence ID" value="XM_001689662.2"/>
</dbReference>
<dbReference type="PaxDb" id="3055-EDP09452"/>
<evidence type="ECO:0000256" key="6">
    <source>
        <dbReference type="SAM" id="MobiDB-lite"/>
    </source>
</evidence>
<dbReference type="GeneID" id="5715638"/>
<evidence type="ECO:0000256" key="4">
    <source>
        <dbReference type="ARBA" id="ARBA00022989"/>
    </source>
</evidence>
<evidence type="ECO:0000259" key="8">
    <source>
        <dbReference type="Pfam" id="PF01694"/>
    </source>
</evidence>
<feature type="transmembrane region" description="Helical" evidence="7">
    <location>
        <begin position="434"/>
        <end position="456"/>
    </location>
</feature>
<feature type="transmembrane region" description="Helical" evidence="7">
    <location>
        <begin position="503"/>
        <end position="525"/>
    </location>
</feature>
<keyword evidence="5 7" id="KW-0472">Membrane</keyword>
<feature type="domain" description="Peptidase S54 rhomboid" evidence="8">
    <location>
        <begin position="340"/>
        <end position="471"/>
    </location>
</feature>
<proteinExistence type="inferred from homology"/>
<feature type="region of interest" description="Disordered" evidence="6">
    <location>
        <begin position="168"/>
        <end position="264"/>
    </location>
</feature>
<protein>
    <recommendedName>
        <fullName evidence="8">Peptidase S54 rhomboid domain-containing protein</fullName>
    </recommendedName>
</protein>
<dbReference type="GO" id="GO:0004252">
    <property type="term" value="F:serine-type endopeptidase activity"/>
    <property type="evidence" value="ECO:0000318"/>
    <property type="project" value="GO_Central"/>
</dbReference>
<evidence type="ECO:0000256" key="1">
    <source>
        <dbReference type="ARBA" id="ARBA00004141"/>
    </source>
</evidence>
<organism evidence="9 10">
    <name type="scientific">Chlamydomonas reinhardtii</name>
    <name type="common">Chlamydomonas smithii</name>
    <dbReference type="NCBI Taxonomy" id="3055"/>
    <lineage>
        <taxon>Eukaryota</taxon>
        <taxon>Viridiplantae</taxon>
        <taxon>Chlorophyta</taxon>
        <taxon>core chlorophytes</taxon>
        <taxon>Chlorophyceae</taxon>
        <taxon>CS clade</taxon>
        <taxon>Chlamydomonadales</taxon>
        <taxon>Chlamydomonadaceae</taxon>
        <taxon>Chlamydomonas</taxon>
    </lineage>
</organism>
<dbReference type="GO" id="GO:0016020">
    <property type="term" value="C:membrane"/>
    <property type="evidence" value="ECO:0007669"/>
    <property type="project" value="UniProtKB-SubCell"/>
</dbReference>
<accession>A0A2K3E7M0</accession>
<dbReference type="OrthoDB" id="547870at2759"/>
<evidence type="ECO:0000256" key="3">
    <source>
        <dbReference type="ARBA" id="ARBA00022692"/>
    </source>
</evidence>
<feature type="compositionally biased region" description="Low complexity" evidence="6">
    <location>
        <begin position="82"/>
        <end position="112"/>
    </location>
</feature>
<feature type="compositionally biased region" description="Low complexity" evidence="6">
    <location>
        <begin position="123"/>
        <end position="133"/>
    </location>
</feature>
<sequence>MAAAASSEPGKPANEPEGSQAATQASSAGVDGAGPSGRGRPTLAQMQQDARSMISELAAKQIAEQQQRQQLASASRGVSSRATAVSGPAASGSSSAAAGGTAATVDTATARARAPEQGQALEATATSAPAPASQPGELEESSSDDITWSSLRAELEGDWQRLRDRWRQFVARPLDPPPAPQQRQPGQQRGQPEARDGGPQPLEVVVPQVVGPDGSVLPSSSGSNIGSSSAPWMDSAGGAATGVAGAEAVSQQERGGEPQAGDGEAEDYDLVVQRGATRLLQLACLAVFAAQWAPVVQAVAGGGVAPPPFRDGILAMLLACPPTPVTMSLQMDVFSVSSGHWPGLLTSALLHSGLLSLLASLWSLDFTGAWLETAHGPTILAISLLMAGGGAAAGQLLAGQPAGIGGIGAALGLEAAVVVRSLRLAGELPPLRAGGVALVGVAAAMAVYQPLVGPWALVGGVVGGALSGVLAYDVLWLLRVVLGVTMLLCITAWDVLTWLPRQLWRVLVAVAAFAWGTVVAFVQAVRGV</sequence>
<dbReference type="PANTHER" id="PTHR43731:SF26">
    <property type="entry name" value="RHOMBOID-LIKE PROTEIN 10, CHLOROPLASTIC"/>
    <property type="match status" value="1"/>
</dbReference>
<evidence type="ECO:0000256" key="5">
    <source>
        <dbReference type="ARBA" id="ARBA00023136"/>
    </source>
</evidence>
<dbReference type="InterPro" id="IPR050925">
    <property type="entry name" value="Rhomboid_protease_S54"/>
</dbReference>
<evidence type="ECO:0000256" key="7">
    <source>
        <dbReference type="SAM" id="Phobius"/>
    </source>
</evidence>
<feature type="compositionally biased region" description="Low complexity" evidence="6">
    <location>
        <begin position="19"/>
        <end position="28"/>
    </location>
</feature>
<gene>
    <name evidence="9" type="ORF">CHLRE_01g044450v5</name>
</gene>
<evidence type="ECO:0000256" key="2">
    <source>
        <dbReference type="ARBA" id="ARBA00009045"/>
    </source>
</evidence>
<comment type="similarity">
    <text evidence="2">Belongs to the peptidase S54 family.</text>
</comment>
<dbReference type="Pfam" id="PF01694">
    <property type="entry name" value="Rhomboid"/>
    <property type="match status" value="1"/>
</dbReference>
<evidence type="ECO:0000313" key="10">
    <source>
        <dbReference type="Proteomes" id="UP000006906"/>
    </source>
</evidence>
<feature type="region of interest" description="Disordered" evidence="6">
    <location>
        <begin position="1"/>
        <end position="149"/>
    </location>
</feature>
<keyword evidence="3 7" id="KW-0812">Transmembrane</keyword>
<dbReference type="EMBL" id="CM008962">
    <property type="protein sequence ID" value="PNW88786.1"/>
    <property type="molecule type" value="Genomic_DNA"/>
</dbReference>
<keyword evidence="4 7" id="KW-1133">Transmembrane helix</keyword>
<feature type="transmembrane region" description="Helical" evidence="7">
    <location>
        <begin position="341"/>
        <end position="364"/>
    </location>
</feature>
<dbReference type="PANTHER" id="PTHR43731">
    <property type="entry name" value="RHOMBOID PROTEASE"/>
    <property type="match status" value="1"/>
</dbReference>
<feature type="transmembrane region" description="Helical" evidence="7">
    <location>
        <begin position="404"/>
        <end position="422"/>
    </location>
</feature>
<comment type="subcellular location">
    <subcellularLocation>
        <location evidence="1">Membrane</location>
        <topology evidence="1">Multi-pass membrane protein</topology>
    </subcellularLocation>
</comment>
<evidence type="ECO:0000313" key="9">
    <source>
        <dbReference type="EMBL" id="PNW88786.1"/>
    </source>
</evidence>
<name>A0A2K3E7M0_CHLRE</name>
<dbReference type="InterPro" id="IPR035952">
    <property type="entry name" value="Rhomboid-like_sf"/>
</dbReference>
<feature type="compositionally biased region" description="Low complexity" evidence="6">
    <location>
        <begin position="181"/>
        <end position="248"/>
    </location>
</feature>
<dbReference type="AlphaFoldDB" id="A0A2K3E7M0"/>
<dbReference type="ExpressionAtlas" id="A0A2K3E7M0">
    <property type="expression patterns" value="baseline"/>
</dbReference>